<feature type="compositionally biased region" description="Basic and acidic residues" evidence="1">
    <location>
        <begin position="698"/>
        <end position="707"/>
    </location>
</feature>
<evidence type="ECO:0000313" key="3">
    <source>
        <dbReference type="Proteomes" id="UP000326759"/>
    </source>
</evidence>
<feature type="non-terminal residue" evidence="2">
    <location>
        <position position="732"/>
    </location>
</feature>
<evidence type="ECO:0000256" key="1">
    <source>
        <dbReference type="SAM" id="MobiDB-lite"/>
    </source>
</evidence>
<feature type="compositionally biased region" description="Polar residues" evidence="1">
    <location>
        <begin position="655"/>
        <end position="667"/>
    </location>
</feature>
<name>A0A5N5SPQ6_9CRUS</name>
<feature type="region of interest" description="Disordered" evidence="1">
    <location>
        <begin position="698"/>
        <end position="732"/>
    </location>
</feature>
<feature type="region of interest" description="Disordered" evidence="1">
    <location>
        <begin position="655"/>
        <end position="686"/>
    </location>
</feature>
<sequence>MCRRKNFYLERVGAEPISEEDRGNHLNTNYVLPSDSISVALKPLENSNENAEDILKDEYTLVDVAYIKSWGKDCPLVLYYKIYFNKKVKRELWIEERPVKIEKKCESDDEEEYRSMPQLQSELENVCLIDSDKRSIPKLSPITDLPLESPPPPPPPPPLLLPPTISSACSVSVTESICRSQALSFNSKPPNSSVIPTYKAIIPAPVRPVPDVMNFSSLGLSSVESLSANRNCGYSYGIGLLTNPNGNVPSLFSGNLLDPTKIGATVLPLGLTLAPSLICAPPTLNNISTHLSDQTNLTGIGTLNIQSVLRQTDPTSNVILSLSGLETSVVPSVSSQPIPSVVACEPSSTGNLINLPSKNNCKKPKLIRPKRKEKSPVRIEDKEVQLMISESGEMIVNEGDKSANHLQGIVNSVYSEADELLTKIENGSLLSSDPYSEDSKESDTSDSAEKLAQIKEEISSILNTLSEETQNIAKETSCESQSLLDMADSMPVIVPSPQKRKSPVLEETVSNMIDDNSLEVIIKTQNEPSNCSVNMDKNFQSQLEKVGLSSSFDSSLDEGKSLKENNSKDSKLNNTLIMKPSNINIPNVNLPSNDTSVSSAVAEEVNKRHAPDSLPSGIQATTVNKVLSSKDALKVPVSTLAINSVTHETVVINKASNPSDPLTSPETPGSLPLSEKKTCESNKTVQPEMCKERLNLEEKLTKNDESKNSLVSKPSSLEKSSLDTVTSDNIHL</sequence>
<protein>
    <submittedName>
        <fullName evidence="2">Uncharacterized protein</fullName>
    </submittedName>
</protein>
<gene>
    <name evidence="2" type="ORF">Anas_09697</name>
</gene>
<reference evidence="2 3" key="1">
    <citation type="journal article" date="2019" name="PLoS Biol.">
        <title>Sex chromosomes control vertical transmission of feminizing Wolbachia symbionts in an isopod.</title>
        <authorList>
            <person name="Becking T."/>
            <person name="Chebbi M.A."/>
            <person name="Giraud I."/>
            <person name="Moumen B."/>
            <person name="Laverre T."/>
            <person name="Caubet Y."/>
            <person name="Peccoud J."/>
            <person name="Gilbert C."/>
            <person name="Cordaux R."/>
        </authorList>
    </citation>
    <scope>NUCLEOTIDE SEQUENCE [LARGE SCALE GENOMIC DNA]</scope>
    <source>
        <strain evidence="2">ANa2</strain>
        <tissue evidence="2">Whole body excluding digestive tract and cuticle</tissue>
    </source>
</reference>
<proteinExistence type="predicted"/>
<dbReference type="OrthoDB" id="1305878at2759"/>
<evidence type="ECO:0000313" key="2">
    <source>
        <dbReference type="EMBL" id="KAB7496043.1"/>
    </source>
</evidence>
<keyword evidence="3" id="KW-1185">Reference proteome</keyword>
<comment type="caution">
    <text evidence="2">The sequence shown here is derived from an EMBL/GenBank/DDBJ whole genome shotgun (WGS) entry which is preliminary data.</text>
</comment>
<dbReference type="AlphaFoldDB" id="A0A5N5SPQ6"/>
<feature type="compositionally biased region" description="Basic and acidic residues" evidence="1">
    <location>
        <begin position="437"/>
        <end position="448"/>
    </location>
</feature>
<dbReference type="Proteomes" id="UP000326759">
    <property type="component" value="Unassembled WGS sequence"/>
</dbReference>
<feature type="compositionally biased region" description="Polar residues" evidence="1">
    <location>
        <begin position="708"/>
        <end position="732"/>
    </location>
</feature>
<organism evidence="2 3">
    <name type="scientific">Armadillidium nasatum</name>
    <dbReference type="NCBI Taxonomy" id="96803"/>
    <lineage>
        <taxon>Eukaryota</taxon>
        <taxon>Metazoa</taxon>
        <taxon>Ecdysozoa</taxon>
        <taxon>Arthropoda</taxon>
        <taxon>Crustacea</taxon>
        <taxon>Multicrustacea</taxon>
        <taxon>Malacostraca</taxon>
        <taxon>Eumalacostraca</taxon>
        <taxon>Peracarida</taxon>
        <taxon>Isopoda</taxon>
        <taxon>Oniscidea</taxon>
        <taxon>Crinocheta</taxon>
        <taxon>Armadillidiidae</taxon>
        <taxon>Armadillidium</taxon>
    </lineage>
</organism>
<dbReference type="Gene3D" id="3.10.20.90">
    <property type="entry name" value="Phosphatidylinositol 3-kinase Catalytic Subunit, Chain A, domain 1"/>
    <property type="match status" value="1"/>
</dbReference>
<dbReference type="EMBL" id="SEYY01021805">
    <property type="protein sequence ID" value="KAB7496043.1"/>
    <property type="molecule type" value="Genomic_DNA"/>
</dbReference>
<accession>A0A5N5SPQ6</accession>
<feature type="region of interest" description="Disordered" evidence="1">
    <location>
        <begin position="429"/>
        <end position="448"/>
    </location>
</feature>